<dbReference type="STRING" id="4540.A0A3L6SDE8"/>
<name>A0A3L6SDE8_PANMI</name>
<accession>A0A3L6SDE8</accession>
<dbReference type="InterPro" id="IPR002775">
    <property type="entry name" value="DNA/RNA-bd_Alba-like"/>
</dbReference>
<gene>
    <name evidence="5" type="ORF">C2845_PM02G37610</name>
</gene>
<comment type="subcellular location">
    <subcellularLocation>
        <location evidence="1">Nucleus</location>
    </subcellularLocation>
</comment>
<dbReference type="AlphaFoldDB" id="A0A3L6SDE8"/>
<dbReference type="InterPro" id="IPR036882">
    <property type="entry name" value="Alba-like_dom_sf"/>
</dbReference>
<organism evidence="5 6">
    <name type="scientific">Panicum miliaceum</name>
    <name type="common">Proso millet</name>
    <name type="synonym">Broomcorn millet</name>
    <dbReference type="NCBI Taxonomy" id="4540"/>
    <lineage>
        <taxon>Eukaryota</taxon>
        <taxon>Viridiplantae</taxon>
        <taxon>Streptophyta</taxon>
        <taxon>Embryophyta</taxon>
        <taxon>Tracheophyta</taxon>
        <taxon>Spermatophyta</taxon>
        <taxon>Magnoliopsida</taxon>
        <taxon>Liliopsida</taxon>
        <taxon>Poales</taxon>
        <taxon>Poaceae</taxon>
        <taxon>PACMAD clade</taxon>
        <taxon>Panicoideae</taxon>
        <taxon>Panicodae</taxon>
        <taxon>Paniceae</taxon>
        <taxon>Panicinae</taxon>
        <taxon>Panicum</taxon>
        <taxon>Panicum sect. Panicum</taxon>
    </lineage>
</organism>
<dbReference type="OrthoDB" id="424402at2759"/>
<comment type="caution">
    <text evidence="5">The sequence shown here is derived from an EMBL/GenBank/DDBJ whole genome shotgun (WGS) entry which is preliminary data.</text>
</comment>
<evidence type="ECO:0000313" key="5">
    <source>
        <dbReference type="EMBL" id="RLN18978.1"/>
    </source>
</evidence>
<dbReference type="GO" id="GO:0003723">
    <property type="term" value="F:RNA binding"/>
    <property type="evidence" value="ECO:0007669"/>
    <property type="project" value="TreeGrafter"/>
</dbReference>
<keyword evidence="3" id="KW-0539">Nucleus</keyword>
<reference evidence="6" key="1">
    <citation type="journal article" date="2019" name="Nat. Commun.">
        <title>The genome of broomcorn millet.</title>
        <authorList>
            <person name="Zou C."/>
            <person name="Miki D."/>
            <person name="Li D."/>
            <person name="Tang Q."/>
            <person name="Xiao L."/>
            <person name="Rajput S."/>
            <person name="Deng P."/>
            <person name="Jia W."/>
            <person name="Huang R."/>
            <person name="Zhang M."/>
            <person name="Sun Y."/>
            <person name="Hu J."/>
            <person name="Fu X."/>
            <person name="Schnable P.S."/>
            <person name="Li F."/>
            <person name="Zhang H."/>
            <person name="Feng B."/>
            <person name="Zhu X."/>
            <person name="Liu R."/>
            <person name="Schnable J.C."/>
            <person name="Zhu J.-K."/>
            <person name="Zhang H."/>
        </authorList>
    </citation>
    <scope>NUCLEOTIDE SEQUENCE [LARGE SCALE GENOMIC DNA]</scope>
</reference>
<sequence length="271" mass="29851">MDRYQRVEKPREESPIGANEIRITAQGRPRNYITYALALLQDNAVDDIVIKAMGRAISKTVVIVELLKRRIVGLHQNTSIESIDITDTWEPLEEGLVTLETTRHVSLITIKLSKKELDTSSPGYQTPIPADQRPYQVVVEEDEVVGEGAVEEGSAMEEWTTMMSLENQRRLHVEIVAEGGVGEGVDLLGLEGVTVVMLTRWKKLVDMMMDIMHHLCKDMKVAGAGAGAAGVVVGAEGEARDLLHKSRLAGASALQFHDLQLFIVRCNILSG</sequence>
<protein>
    <submittedName>
        <fullName evidence="5">Ribonuclease P</fullName>
    </submittedName>
</protein>
<keyword evidence="6" id="KW-1185">Reference proteome</keyword>
<comment type="similarity">
    <text evidence="2">Belongs to the histone-like Alba family.</text>
</comment>
<proteinExistence type="inferred from homology"/>
<dbReference type="EMBL" id="PQIB02000005">
    <property type="protein sequence ID" value="RLN18978.1"/>
    <property type="molecule type" value="Genomic_DNA"/>
</dbReference>
<evidence type="ECO:0000313" key="6">
    <source>
        <dbReference type="Proteomes" id="UP000275267"/>
    </source>
</evidence>
<evidence type="ECO:0000256" key="3">
    <source>
        <dbReference type="ARBA" id="ARBA00023242"/>
    </source>
</evidence>
<dbReference type="Proteomes" id="UP000275267">
    <property type="component" value="Unassembled WGS sequence"/>
</dbReference>
<evidence type="ECO:0000259" key="4">
    <source>
        <dbReference type="Pfam" id="PF01918"/>
    </source>
</evidence>
<evidence type="ECO:0000256" key="1">
    <source>
        <dbReference type="ARBA" id="ARBA00004123"/>
    </source>
</evidence>
<dbReference type="Pfam" id="PF01918">
    <property type="entry name" value="Alba"/>
    <property type="match status" value="1"/>
</dbReference>
<dbReference type="SUPFAM" id="SSF82704">
    <property type="entry name" value="AlbA-like"/>
    <property type="match status" value="1"/>
</dbReference>
<dbReference type="InterPro" id="IPR051958">
    <property type="entry name" value="Alba-like_NAB"/>
</dbReference>
<evidence type="ECO:0000256" key="2">
    <source>
        <dbReference type="ARBA" id="ARBA00008018"/>
    </source>
</evidence>
<dbReference type="PANTHER" id="PTHR13516:SF14">
    <property type="entry name" value="ALBA DNA_RNA-BINDING PROTEIN"/>
    <property type="match status" value="1"/>
</dbReference>
<dbReference type="GO" id="GO:0005634">
    <property type="term" value="C:nucleus"/>
    <property type="evidence" value="ECO:0007669"/>
    <property type="project" value="UniProtKB-SubCell"/>
</dbReference>
<feature type="domain" description="DNA/RNA-binding protein Alba-like" evidence="4">
    <location>
        <begin position="19"/>
        <end position="82"/>
    </location>
</feature>
<dbReference type="PANTHER" id="PTHR13516">
    <property type="entry name" value="RIBONUCLEASE P SUBUNIT P25"/>
    <property type="match status" value="1"/>
</dbReference>
<dbReference type="Gene3D" id="3.30.110.20">
    <property type="entry name" value="Alba-like domain"/>
    <property type="match status" value="1"/>
</dbReference>